<keyword evidence="1" id="KW-0472">Membrane</keyword>
<dbReference type="EMBL" id="JABFAC010000010">
    <property type="protein sequence ID" value="MBA0627352.1"/>
    <property type="molecule type" value="Genomic_DNA"/>
</dbReference>
<dbReference type="AlphaFoldDB" id="A0A7J8SP94"/>
<evidence type="ECO:0000313" key="3">
    <source>
        <dbReference type="Proteomes" id="UP000593561"/>
    </source>
</evidence>
<keyword evidence="1" id="KW-0812">Transmembrane</keyword>
<comment type="caution">
    <text evidence="2">The sequence shown here is derived from an EMBL/GenBank/DDBJ whole genome shotgun (WGS) entry which is preliminary data.</text>
</comment>
<keyword evidence="1" id="KW-1133">Transmembrane helix</keyword>
<accession>A0A7J8SP94</accession>
<evidence type="ECO:0000313" key="2">
    <source>
        <dbReference type="EMBL" id="MBA0627352.1"/>
    </source>
</evidence>
<name>A0A7J8SP94_GOSDV</name>
<feature type="transmembrane region" description="Helical" evidence="1">
    <location>
        <begin position="42"/>
        <end position="65"/>
    </location>
</feature>
<organism evidence="2 3">
    <name type="scientific">Gossypium davidsonii</name>
    <name type="common">Davidson's cotton</name>
    <name type="synonym">Gossypium klotzschianum subsp. davidsonii</name>
    <dbReference type="NCBI Taxonomy" id="34287"/>
    <lineage>
        <taxon>Eukaryota</taxon>
        <taxon>Viridiplantae</taxon>
        <taxon>Streptophyta</taxon>
        <taxon>Embryophyta</taxon>
        <taxon>Tracheophyta</taxon>
        <taxon>Spermatophyta</taxon>
        <taxon>Magnoliopsida</taxon>
        <taxon>eudicotyledons</taxon>
        <taxon>Gunneridae</taxon>
        <taxon>Pentapetalae</taxon>
        <taxon>rosids</taxon>
        <taxon>malvids</taxon>
        <taxon>Malvales</taxon>
        <taxon>Malvaceae</taxon>
        <taxon>Malvoideae</taxon>
        <taxon>Gossypium</taxon>
    </lineage>
</organism>
<keyword evidence="3" id="KW-1185">Reference proteome</keyword>
<proteinExistence type="predicted"/>
<protein>
    <submittedName>
        <fullName evidence="2">Uncharacterized protein</fullName>
    </submittedName>
</protein>
<feature type="transmembrane region" description="Helical" evidence="1">
    <location>
        <begin position="12"/>
        <end position="30"/>
    </location>
</feature>
<evidence type="ECO:0000256" key="1">
    <source>
        <dbReference type="SAM" id="Phobius"/>
    </source>
</evidence>
<dbReference type="Proteomes" id="UP000593561">
    <property type="component" value="Unassembled WGS sequence"/>
</dbReference>
<gene>
    <name evidence="2" type="ORF">Godav_004876</name>
</gene>
<sequence length="66" mass="7418">MEYHDPKRKSNFVGKILMAAALTAVCIIMLKQSPTFGTPSQVSSWFNLYFFNFPLYSAVVPAICLL</sequence>
<reference evidence="2 3" key="1">
    <citation type="journal article" date="2019" name="Genome Biol. Evol.">
        <title>Insights into the evolution of the New World diploid cottons (Gossypium, subgenus Houzingenia) based on genome sequencing.</title>
        <authorList>
            <person name="Grover C.E."/>
            <person name="Arick M.A. 2nd"/>
            <person name="Thrash A."/>
            <person name="Conover J.L."/>
            <person name="Sanders W.S."/>
            <person name="Peterson D.G."/>
            <person name="Frelichowski J.E."/>
            <person name="Scheffler J.A."/>
            <person name="Scheffler B.E."/>
            <person name="Wendel J.F."/>
        </authorList>
    </citation>
    <scope>NUCLEOTIDE SEQUENCE [LARGE SCALE GENOMIC DNA]</scope>
    <source>
        <strain evidence="2">27</strain>
        <tissue evidence="2">Leaf</tissue>
    </source>
</reference>